<protein>
    <submittedName>
        <fullName evidence="2">Scaffolding protein</fullName>
    </submittedName>
</protein>
<accession>A0A5P8PIE1</accession>
<proteinExistence type="predicted"/>
<feature type="region of interest" description="Disordered" evidence="1">
    <location>
        <begin position="245"/>
        <end position="269"/>
    </location>
</feature>
<organism evidence="2 3">
    <name type="scientific">Bacillus phage 056SW001B</name>
    <dbReference type="NCBI Taxonomy" id="2601663"/>
    <lineage>
        <taxon>Viruses</taxon>
        <taxon>Duplodnaviria</taxon>
        <taxon>Heunggongvirae</taxon>
        <taxon>Uroviricota</taxon>
        <taxon>Caudoviricetes</taxon>
        <taxon>Ehrlichviridae</taxon>
        <taxon>Gettysburgvirus</taxon>
        <taxon>Gettysburgvirus gv056SW001B</taxon>
    </lineage>
</organism>
<dbReference type="Proteomes" id="UP000326637">
    <property type="component" value="Segment"/>
</dbReference>
<evidence type="ECO:0000313" key="3">
    <source>
        <dbReference type="Proteomes" id="UP000326637"/>
    </source>
</evidence>
<name>A0A5P8PIE1_9CAUD</name>
<sequence>MPQEKLIFISEFSEGSSEDQPEDGVMIKEAELFTSGVHRGMEFTEDDIETLATNFSADEGIPVQLDHSESAKDTVGYLKEVSSKGGKLLGKLAIIDEYAQKRIEKGLMKKLSVSFYSTQTEDGLRPAKLREVSLVAFPQVRSAQLFSETEYFPQAEEKEGDTEMADKQEQGLTIEQFNELKSQYDAMQKQVEKFSQEALEHKIVKFQEEKKVVPAQKDALSKLLSSFSSEQFDLFNEFMENASKVDFSEQGEVQQQDGEQKKTQDDEDAEFEKFMEQYEKEHGKTL</sequence>
<keyword evidence="3" id="KW-1185">Reference proteome</keyword>
<evidence type="ECO:0000256" key="1">
    <source>
        <dbReference type="SAM" id="MobiDB-lite"/>
    </source>
</evidence>
<reference evidence="2 3" key="1">
    <citation type="submission" date="2019-07" db="EMBL/GenBank/DDBJ databases">
        <authorList>
            <person name="Krukonis G.P."/>
            <person name="Delesalle V.A."/>
        </authorList>
    </citation>
    <scope>NUCLEOTIDE SEQUENCE [LARGE SCALE GENOMIC DNA]</scope>
</reference>
<evidence type="ECO:0000313" key="2">
    <source>
        <dbReference type="EMBL" id="QFR56481.1"/>
    </source>
</evidence>
<dbReference type="EMBL" id="MN176230">
    <property type="protein sequence ID" value="QFR56481.1"/>
    <property type="molecule type" value="Genomic_DNA"/>
</dbReference>
<gene>
    <name evidence="2" type="primary">16</name>
    <name evidence="2" type="ORF">056SW001B_16</name>
</gene>